<keyword evidence="1" id="KW-0472">Membrane</keyword>
<feature type="transmembrane region" description="Helical" evidence="1">
    <location>
        <begin position="492"/>
        <end position="517"/>
    </location>
</feature>
<keyword evidence="1" id="KW-1133">Transmembrane helix</keyword>
<dbReference type="PANTHER" id="PTHR31170:SF25">
    <property type="entry name" value="BNAA09G04570D PROTEIN"/>
    <property type="match status" value="1"/>
</dbReference>
<dbReference type="Pfam" id="PF03140">
    <property type="entry name" value="DUF247"/>
    <property type="match status" value="1"/>
</dbReference>
<dbReference type="InterPro" id="IPR004158">
    <property type="entry name" value="DUF247_pln"/>
</dbReference>
<protein>
    <submittedName>
        <fullName evidence="2">Uncharacterized protein</fullName>
    </submittedName>
</protein>
<gene>
    <name evidence="2" type="ORF">HHK36_025752</name>
</gene>
<dbReference type="PANTHER" id="PTHR31170">
    <property type="entry name" value="BNAC04G53230D PROTEIN"/>
    <property type="match status" value="1"/>
</dbReference>
<evidence type="ECO:0000256" key="1">
    <source>
        <dbReference type="SAM" id="Phobius"/>
    </source>
</evidence>
<accession>A0A834YIB2</accession>
<evidence type="ECO:0000313" key="2">
    <source>
        <dbReference type="EMBL" id="KAF8389067.1"/>
    </source>
</evidence>
<proteinExistence type="predicted"/>
<name>A0A834YIB2_TETSI</name>
<reference evidence="2 3" key="1">
    <citation type="submission" date="2020-04" db="EMBL/GenBank/DDBJ databases">
        <title>Plant Genome Project.</title>
        <authorList>
            <person name="Zhang R.-G."/>
        </authorList>
    </citation>
    <scope>NUCLEOTIDE SEQUENCE [LARGE SCALE GENOMIC DNA]</scope>
    <source>
        <strain evidence="2">YNK0</strain>
        <tissue evidence="2">Leaf</tissue>
    </source>
</reference>
<organism evidence="2 3">
    <name type="scientific">Tetracentron sinense</name>
    <name type="common">Spur-leaf</name>
    <dbReference type="NCBI Taxonomy" id="13715"/>
    <lineage>
        <taxon>Eukaryota</taxon>
        <taxon>Viridiplantae</taxon>
        <taxon>Streptophyta</taxon>
        <taxon>Embryophyta</taxon>
        <taxon>Tracheophyta</taxon>
        <taxon>Spermatophyta</taxon>
        <taxon>Magnoliopsida</taxon>
        <taxon>Trochodendrales</taxon>
        <taxon>Trochodendraceae</taxon>
        <taxon>Tetracentron</taxon>
    </lineage>
</organism>
<dbReference type="AlphaFoldDB" id="A0A834YIB2"/>
<evidence type="ECO:0000313" key="3">
    <source>
        <dbReference type="Proteomes" id="UP000655225"/>
    </source>
</evidence>
<dbReference type="Proteomes" id="UP000655225">
    <property type="component" value="Unassembled WGS sequence"/>
</dbReference>
<sequence length="525" mass="60346">MGFPKWVSRKDRRILQSEEEYDPSEVLTVAADGTGNFTRITDAINFAPNNSYKSGSEEETAFSLISRERKQCFHSNGKSKLETLSPLSSTCSIHRVPTKLRSVNDKAYNPKVISIGPFHRGEQSLQVMEEHKWRYLHAFLGRYPEIDLEVYVRALRELEGSARQCYAEPIKLGSHEFVEMMLLDGFFIFVLFLKMCLGIWDETSDPIYYTKWMLSAIMKDLILLENQIPFFILKHLFHLSEVPNQEHPRPSLLELTFFSFSGSFLRKIEISNIISRFKVKHLLDFLRSCHLIPSIMELPQGGGSNFTCSVTELHELLQFYEVLQLHEQPDEVLQLYEELVQGGGSNVTRSVTELQESGVKFKVAESNCFLDISFENGVLKLPFLRVVDSTELIFRNLIAFEQCERLVSCRIYSYARLMDSLINTPKDVSLLIDYGIIENRLGENEDVSRLFNNIGNEIVVDRFYFSGICKDLNAYCKEPWHKWMDDYFNTPWAIISVIAAVVLLILTSLQTAFSVIYKSSNSGVT</sequence>
<keyword evidence="3" id="KW-1185">Reference proteome</keyword>
<dbReference type="EMBL" id="JABCRI010000019">
    <property type="protein sequence ID" value="KAF8389067.1"/>
    <property type="molecule type" value="Genomic_DNA"/>
</dbReference>
<dbReference type="OrthoDB" id="672127at2759"/>
<dbReference type="OMA" id="YAESINM"/>
<keyword evidence="1" id="KW-0812">Transmembrane</keyword>
<comment type="caution">
    <text evidence="2">The sequence shown here is derived from an EMBL/GenBank/DDBJ whole genome shotgun (WGS) entry which is preliminary data.</text>
</comment>